<dbReference type="GO" id="GO:0008236">
    <property type="term" value="F:serine-type peptidase activity"/>
    <property type="evidence" value="ECO:0007669"/>
    <property type="project" value="InterPro"/>
</dbReference>
<feature type="chain" id="PRO_5005247895" description="Peptidase S9 prolyl oligopeptidase catalytic domain-containing protein" evidence="3">
    <location>
        <begin position="32"/>
        <end position="711"/>
    </location>
</feature>
<dbReference type="PANTHER" id="PTHR43037:SF1">
    <property type="entry name" value="BLL1128 PROTEIN"/>
    <property type="match status" value="1"/>
</dbReference>
<evidence type="ECO:0000256" key="2">
    <source>
        <dbReference type="SAM" id="MobiDB-lite"/>
    </source>
</evidence>
<sequence length="711" mass="78808">MADLARMILSLTRGLAACGCLAMASVSPLLADGPADNQAENVRPIPPPGIDLDTDPLDSLRSKATLVRDRWQQLVEAAASPKPNTTEMARLLDLEPEVLVFPRAVEMSIEQSIFYSPKALADAERLLNMANDRIDRIAAGASWAEVVGLETSNKNQLIAGGYRSKIDDSFQPYGVVVPANVNAVDALPIRLDIWLHGRGEKSSELAFLSKHSNDPDRYRAGNEPMPESAIVAHPYGRYSNAFKFAGEIDVLELRDYLQRRVAIDDRRIAIRGFSMGGAGCWQFATHYADQFFAATPGAGFSETPWFLKVFQGEDAAGTAPSHQKMLWQLYDCPPWASNLRNLPTIAYSGEIDRQKQAADVMESALSEQGIDLVHLIGPQTAHEIHPDAQQEIARRLDLIERQVAPGVPRNVHLTTLTLRYSRMHWIEVTGMEQHWTPATIDASVLTKPAGDDDQIMIECEKVTRLRVNFDAGQWPGKPSGRIGVMINGNQVVDTNTGPMVGSDRSLAAEFMFDGTWKVATDDSASIRKRPGLQGPIDDALMDRFVFVLPSGTSEDPVVEQWIQDESKHAMDHWRLHFRGDVRVVQDTDVNAEMMADQNVILFGDASSNQVIAKLLPQLPLQWTKDRISIGTNQVSRAGHVPVMIYPNTESPNHYVVINSGFTFREYDYLNNARQTPKLPDWAFLDVSEGSTSRDPGKVIAAGFFDESWQPK</sequence>
<feature type="signal peptide" evidence="3">
    <location>
        <begin position="1"/>
        <end position="31"/>
    </location>
</feature>
<dbReference type="Proteomes" id="UP000036367">
    <property type="component" value="Unassembled WGS sequence"/>
</dbReference>
<evidence type="ECO:0000259" key="4">
    <source>
        <dbReference type="Pfam" id="PF00326"/>
    </source>
</evidence>
<evidence type="ECO:0000256" key="1">
    <source>
        <dbReference type="ARBA" id="ARBA00022729"/>
    </source>
</evidence>
<feature type="region of interest" description="Disordered" evidence="2">
    <location>
        <begin position="35"/>
        <end position="56"/>
    </location>
</feature>
<dbReference type="Pfam" id="PF00326">
    <property type="entry name" value="Peptidase_S9"/>
    <property type="match status" value="1"/>
</dbReference>
<dbReference type="InterPro" id="IPR001375">
    <property type="entry name" value="Peptidase_S9_cat"/>
</dbReference>
<reference evidence="5" key="1">
    <citation type="submission" date="2015-05" db="EMBL/GenBank/DDBJ databases">
        <title>Permanent draft genome of Rhodopirellula islandicus K833.</title>
        <authorList>
            <person name="Kizina J."/>
            <person name="Richter M."/>
            <person name="Glockner F.O."/>
            <person name="Harder J."/>
        </authorList>
    </citation>
    <scope>NUCLEOTIDE SEQUENCE [LARGE SCALE GENOMIC DNA]</scope>
    <source>
        <strain evidence="5">K833</strain>
    </source>
</reference>
<evidence type="ECO:0000313" key="5">
    <source>
        <dbReference type="EMBL" id="KLU03912.1"/>
    </source>
</evidence>
<dbReference type="AlphaFoldDB" id="A0A0J1BBA8"/>
<proteinExistence type="predicted"/>
<dbReference type="STRING" id="595434.RISK_004319"/>
<evidence type="ECO:0000256" key="3">
    <source>
        <dbReference type="SAM" id="SignalP"/>
    </source>
</evidence>
<dbReference type="Gene3D" id="3.40.50.1820">
    <property type="entry name" value="alpha/beta hydrolase"/>
    <property type="match status" value="1"/>
</dbReference>
<protein>
    <recommendedName>
        <fullName evidence="4">Peptidase S9 prolyl oligopeptidase catalytic domain-containing protein</fullName>
    </recommendedName>
</protein>
<keyword evidence="1 3" id="KW-0732">Signal</keyword>
<dbReference type="PANTHER" id="PTHR43037">
    <property type="entry name" value="UNNAMED PRODUCT-RELATED"/>
    <property type="match status" value="1"/>
</dbReference>
<name>A0A0J1BBA8_RHOIS</name>
<organism evidence="5 6">
    <name type="scientific">Rhodopirellula islandica</name>
    <dbReference type="NCBI Taxonomy" id="595434"/>
    <lineage>
        <taxon>Bacteria</taxon>
        <taxon>Pseudomonadati</taxon>
        <taxon>Planctomycetota</taxon>
        <taxon>Planctomycetia</taxon>
        <taxon>Pirellulales</taxon>
        <taxon>Pirellulaceae</taxon>
        <taxon>Rhodopirellula</taxon>
    </lineage>
</organism>
<dbReference type="EMBL" id="LECT01000031">
    <property type="protein sequence ID" value="KLU03912.1"/>
    <property type="molecule type" value="Genomic_DNA"/>
</dbReference>
<dbReference type="SUPFAM" id="SSF53474">
    <property type="entry name" value="alpha/beta-Hydrolases"/>
    <property type="match status" value="1"/>
</dbReference>
<dbReference type="GO" id="GO:0006508">
    <property type="term" value="P:proteolysis"/>
    <property type="evidence" value="ECO:0007669"/>
    <property type="project" value="InterPro"/>
</dbReference>
<keyword evidence="6" id="KW-1185">Reference proteome</keyword>
<gene>
    <name evidence="5" type="ORF">RISK_004319</name>
</gene>
<dbReference type="InterPro" id="IPR050955">
    <property type="entry name" value="Plant_Biomass_Hydrol_Est"/>
</dbReference>
<evidence type="ECO:0000313" key="6">
    <source>
        <dbReference type="Proteomes" id="UP000036367"/>
    </source>
</evidence>
<feature type="domain" description="Peptidase S9 prolyl oligopeptidase catalytic" evidence="4">
    <location>
        <begin position="249"/>
        <end position="396"/>
    </location>
</feature>
<dbReference type="PATRIC" id="fig|595434.4.peg.4097"/>
<comment type="caution">
    <text evidence="5">The sequence shown here is derived from an EMBL/GenBank/DDBJ whole genome shotgun (WGS) entry which is preliminary data.</text>
</comment>
<dbReference type="InterPro" id="IPR029058">
    <property type="entry name" value="AB_hydrolase_fold"/>
</dbReference>
<accession>A0A0J1BBA8</accession>